<feature type="compositionally biased region" description="Acidic residues" evidence="1">
    <location>
        <begin position="398"/>
        <end position="417"/>
    </location>
</feature>
<reference evidence="2 3" key="1">
    <citation type="journal article" date="2024" name="IMA Fungus">
        <title>Apiospora arundinis, a panoply of carbohydrate-active enzymes and secondary metabolites.</title>
        <authorList>
            <person name="Sorensen T."/>
            <person name="Petersen C."/>
            <person name="Muurmann A.T."/>
            <person name="Christiansen J.V."/>
            <person name="Brundto M.L."/>
            <person name="Overgaard C.K."/>
            <person name="Boysen A.T."/>
            <person name="Wollenberg R.D."/>
            <person name="Larsen T.O."/>
            <person name="Sorensen J.L."/>
            <person name="Nielsen K.L."/>
            <person name="Sondergaard T.E."/>
        </authorList>
    </citation>
    <scope>NUCLEOTIDE SEQUENCE [LARGE SCALE GENOMIC DNA]</scope>
    <source>
        <strain evidence="2 3">AAU 773</strain>
    </source>
</reference>
<keyword evidence="3" id="KW-1185">Reference proteome</keyword>
<organism evidence="2 3">
    <name type="scientific">Apiospora arundinis</name>
    <dbReference type="NCBI Taxonomy" id="335852"/>
    <lineage>
        <taxon>Eukaryota</taxon>
        <taxon>Fungi</taxon>
        <taxon>Dikarya</taxon>
        <taxon>Ascomycota</taxon>
        <taxon>Pezizomycotina</taxon>
        <taxon>Sordariomycetes</taxon>
        <taxon>Xylariomycetidae</taxon>
        <taxon>Amphisphaeriales</taxon>
        <taxon>Apiosporaceae</taxon>
        <taxon>Apiospora</taxon>
    </lineage>
</organism>
<gene>
    <name evidence="2" type="ORF">PGQ11_014786</name>
</gene>
<comment type="caution">
    <text evidence="2">The sequence shown here is derived from an EMBL/GenBank/DDBJ whole genome shotgun (WGS) entry which is preliminary data.</text>
</comment>
<feature type="region of interest" description="Disordered" evidence="1">
    <location>
        <begin position="394"/>
        <end position="472"/>
    </location>
</feature>
<name>A0ABR2HTA1_9PEZI</name>
<dbReference type="Proteomes" id="UP001390339">
    <property type="component" value="Unassembled WGS sequence"/>
</dbReference>
<proteinExistence type="predicted"/>
<evidence type="ECO:0000313" key="3">
    <source>
        <dbReference type="Proteomes" id="UP001390339"/>
    </source>
</evidence>
<dbReference type="EMBL" id="JAPCWZ010000009">
    <property type="protein sequence ID" value="KAK8852307.1"/>
    <property type="molecule type" value="Genomic_DNA"/>
</dbReference>
<evidence type="ECO:0000256" key="1">
    <source>
        <dbReference type="SAM" id="MobiDB-lite"/>
    </source>
</evidence>
<feature type="region of interest" description="Disordered" evidence="1">
    <location>
        <begin position="337"/>
        <end position="366"/>
    </location>
</feature>
<sequence>MSASSAVGDLEYVPPPNPGWRFYLFGENPADACLRAAMSKLDKVKGKLAESEQKLSESEKKLSECEQKLSEFKQTIREQEQIIAMYGEELGERGTVEQLQAAKDELREEMTEELDKARAQFALEKRALQLDNEACGKRAEKEKQLLLQTVDKLQQTNEKLEEKAALEKRLLQQANEKLEEQLAKEKRLLQQNSEESAGEKRAFKYIIEKLQQDSKKLKEQSASEQRNLQRTIKCMEAELTIRMDTLQITNEKLELVAATTRQELEATRWQLDQCQQSLQEQALAKEQALAQERQRDEISSLQQRLSRAELGRAALVSARHLDTALIKSLNDQLEQSRRECQKLQEEAQQAQQHDDDAAAASGQQQQQVVDMLKQRLARALHDLEECRSSAALAKLDSKDDDTEDNDSDDKSGEEEEADIVRNPEDDVCSLSDAVGSDYSSDAETAVEDGLSSPPLRPGTPYPCEAKISDAEV</sequence>
<accession>A0ABR2HTA1</accession>
<protein>
    <submittedName>
        <fullName evidence="2">Uncharacterized protein</fullName>
    </submittedName>
</protein>
<evidence type="ECO:0000313" key="2">
    <source>
        <dbReference type="EMBL" id="KAK8852307.1"/>
    </source>
</evidence>